<gene>
    <name evidence="3" type="ORF">LPB19_09820</name>
</gene>
<dbReference type="Proteomes" id="UP000663555">
    <property type="component" value="Chromosome"/>
</dbReference>
<evidence type="ECO:0000259" key="1">
    <source>
        <dbReference type="Pfam" id="PF00534"/>
    </source>
</evidence>
<evidence type="ECO:0000259" key="2">
    <source>
        <dbReference type="Pfam" id="PF13439"/>
    </source>
</evidence>
<dbReference type="InterPro" id="IPR028098">
    <property type="entry name" value="Glyco_trans_4-like_N"/>
</dbReference>
<name>A0ABX7MQY4_9GAMM</name>
<dbReference type="EMBL" id="CP071247">
    <property type="protein sequence ID" value="QSP93521.1"/>
    <property type="molecule type" value="Genomic_DNA"/>
</dbReference>
<dbReference type="Gene3D" id="3.40.50.2000">
    <property type="entry name" value="Glycogen Phosphorylase B"/>
    <property type="match status" value="2"/>
</dbReference>
<dbReference type="SUPFAM" id="SSF53756">
    <property type="entry name" value="UDP-Glycosyltransferase/glycogen phosphorylase"/>
    <property type="match status" value="1"/>
</dbReference>
<dbReference type="InterPro" id="IPR001296">
    <property type="entry name" value="Glyco_trans_1"/>
</dbReference>
<feature type="domain" description="Glycosyltransferase subfamily 4-like N-terminal" evidence="2">
    <location>
        <begin position="16"/>
        <end position="175"/>
    </location>
</feature>
<accession>A0ABX7MQY4</accession>
<evidence type="ECO:0000313" key="4">
    <source>
        <dbReference type="Proteomes" id="UP000663555"/>
    </source>
</evidence>
<dbReference type="InterPro" id="IPR050194">
    <property type="entry name" value="Glycosyltransferase_grp1"/>
</dbReference>
<dbReference type="Pfam" id="PF00534">
    <property type="entry name" value="Glycos_transf_1"/>
    <property type="match status" value="1"/>
</dbReference>
<sequence length="375" mass="41682">MSIRVLQFICPTGYYGAERWINALISANTDSDVEYHIAITEEPGSSDEILRRSKLPESRQHRLPMGSKFDLRAIVALARLLKQHQIDALHSHGYKSDILGIAAAKLAGVRSVCTPHGFENADDTRLRAYMWLGGKAFRWFDRVCPLSEGIERTVVDGYRVNHRKVRMINNGVDLTEVERAISEPKTRDASDFTIGYIGQLISRKNLAATIDAFERFQHQYASARLVIIGDGEERAPLQSRVERRGLSGSVEFLGFRDDRLAFLPTFDAFALTSSLEGIPRCLMEAMAAGVCVTAFDIPGVDALVKPGQTGVLVPFGDSEALAQAWSDLLQSRELRTGLAEAGQSWVYRKFSAEAMAEEYAALFHELTRRTVAQDA</sequence>
<dbReference type="PANTHER" id="PTHR45947">
    <property type="entry name" value="SULFOQUINOVOSYL TRANSFERASE SQD2"/>
    <property type="match status" value="1"/>
</dbReference>
<dbReference type="RefSeq" id="WP_206642744.1">
    <property type="nucleotide sequence ID" value="NZ_CP071247.1"/>
</dbReference>
<protein>
    <submittedName>
        <fullName evidence="3">Glycosyltransferase</fullName>
    </submittedName>
</protein>
<dbReference type="PANTHER" id="PTHR45947:SF3">
    <property type="entry name" value="SULFOQUINOVOSYL TRANSFERASE SQD2"/>
    <property type="match status" value="1"/>
</dbReference>
<dbReference type="Pfam" id="PF13439">
    <property type="entry name" value="Glyco_transf_4"/>
    <property type="match status" value="1"/>
</dbReference>
<reference evidence="3 4" key="1">
    <citation type="submission" date="2021-03" db="EMBL/GenBank/DDBJ databases">
        <title>Genome sequencing of Marinobacter sp. LPB0319.</title>
        <authorList>
            <person name="Kim J."/>
        </authorList>
    </citation>
    <scope>NUCLEOTIDE SEQUENCE [LARGE SCALE GENOMIC DNA]</scope>
    <source>
        <strain evidence="3 4">LPB0319</strain>
    </source>
</reference>
<organism evidence="3 4">
    <name type="scientific">Marinobacter salinisoli</name>
    <dbReference type="NCBI Taxonomy" id="2769486"/>
    <lineage>
        <taxon>Bacteria</taxon>
        <taxon>Pseudomonadati</taxon>
        <taxon>Pseudomonadota</taxon>
        <taxon>Gammaproteobacteria</taxon>
        <taxon>Pseudomonadales</taxon>
        <taxon>Marinobacteraceae</taxon>
        <taxon>Marinobacter</taxon>
    </lineage>
</organism>
<keyword evidence="4" id="KW-1185">Reference proteome</keyword>
<feature type="domain" description="Glycosyl transferase family 1" evidence="1">
    <location>
        <begin position="181"/>
        <end position="344"/>
    </location>
</feature>
<proteinExistence type="predicted"/>
<evidence type="ECO:0000313" key="3">
    <source>
        <dbReference type="EMBL" id="QSP93521.1"/>
    </source>
</evidence>